<keyword evidence="6" id="KW-0479">Metal-binding</keyword>
<dbReference type="RefSeq" id="WP_213238191.1">
    <property type="nucleotide sequence ID" value="NZ_JAHBCL010000037.1"/>
</dbReference>
<protein>
    <recommendedName>
        <fullName evidence="4">Type-4 uracil-DNA glycosylase</fullName>
        <ecNumber evidence="3">3.2.2.27</ecNumber>
    </recommendedName>
</protein>
<gene>
    <name evidence="13" type="ORF">KHM83_16705</name>
</gene>
<evidence type="ECO:0000313" key="14">
    <source>
        <dbReference type="Proteomes" id="UP000746471"/>
    </source>
</evidence>
<evidence type="ECO:0000256" key="5">
    <source>
        <dbReference type="ARBA" id="ARBA00022485"/>
    </source>
</evidence>
<dbReference type="PANTHER" id="PTHR33693:SF1">
    <property type="entry name" value="TYPE-4 URACIL-DNA GLYCOSYLASE"/>
    <property type="match status" value="1"/>
</dbReference>
<dbReference type="SMART" id="SM00987">
    <property type="entry name" value="UreE_C"/>
    <property type="match status" value="1"/>
</dbReference>
<dbReference type="NCBIfam" id="TIGR00758">
    <property type="entry name" value="UDG_fam4"/>
    <property type="match status" value="1"/>
</dbReference>
<reference evidence="13 14" key="1">
    <citation type="submission" date="2021-05" db="EMBL/GenBank/DDBJ databases">
        <title>Fusibacter ferrireducens sp. nov., an anaerobic, sulfur- and Fe-reducing bacterium isolated from the mangrove sediment.</title>
        <authorList>
            <person name="Qiu D."/>
        </authorList>
    </citation>
    <scope>NUCLEOTIDE SEQUENCE [LARGE SCALE GENOMIC DNA]</scope>
    <source>
        <strain evidence="13 14">DSM 12116</strain>
    </source>
</reference>
<dbReference type="InterPro" id="IPR051536">
    <property type="entry name" value="UDG_Type-4/5"/>
</dbReference>
<proteinExistence type="inferred from homology"/>
<evidence type="ECO:0000256" key="6">
    <source>
        <dbReference type="ARBA" id="ARBA00022723"/>
    </source>
</evidence>
<evidence type="ECO:0000256" key="8">
    <source>
        <dbReference type="ARBA" id="ARBA00022801"/>
    </source>
</evidence>
<dbReference type="EC" id="3.2.2.27" evidence="3"/>
<keyword evidence="7" id="KW-0227">DNA damage</keyword>
<organism evidence="13 14">
    <name type="scientific">Fusibacter paucivorans</name>
    <dbReference type="NCBI Taxonomy" id="76009"/>
    <lineage>
        <taxon>Bacteria</taxon>
        <taxon>Bacillati</taxon>
        <taxon>Bacillota</taxon>
        <taxon>Clostridia</taxon>
        <taxon>Eubacteriales</taxon>
        <taxon>Eubacteriales Family XII. Incertae Sedis</taxon>
        <taxon>Fusibacter</taxon>
    </lineage>
</organism>
<dbReference type="InterPro" id="IPR005273">
    <property type="entry name" value="Ura-DNA_glyco_family4"/>
</dbReference>
<name>A0ABS5PVV2_9FIRM</name>
<dbReference type="SUPFAM" id="SSF52141">
    <property type="entry name" value="Uracil-DNA glycosylase-like"/>
    <property type="match status" value="1"/>
</dbReference>
<keyword evidence="14" id="KW-1185">Reference proteome</keyword>
<evidence type="ECO:0000256" key="1">
    <source>
        <dbReference type="ARBA" id="ARBA00001400"/>
    </source>
</evidence>
<accession>A0ABS5PVV2</accession>
<keyword evidence="11" id="KW-0234">DNA repair</keyword>
<dbReference type="Proteomes" id="UP000746471">
    <property type="component" value="Unassembled WGS sequence"/>
</dbReference>
<dbReference type="PANTHER" id="PTHR33693">
    <property type="entry name" value="TYPE-5 URACIL-DNA GLYCOSYLASE"/>
    <property type="match status" value="1"/>
</dbReference>
<dbReference type="InterPro" id="IPR005122">
    <property type="entry name" value="Uracil-DNA_glycosylase-like"/>
</dbReference>
<keyword evidence="10" id="KW-0411">Iron-sulfur</keyword>
<evidence type="ECO:0000256" key="3">
    <source>
        <dbReference type="ARBA" id="ARBA00012030"/>
    </source>
</evidence>
<evidence type="ECO:0000256" key="10">
    <source>
        <dbReference type="ARBA" id="ARBA00023014"/>
    </source>
</evidence>
<feature type="domain" description="Uracil-DNA glycosylase-like" evidence="12">
    <location>
        <begin position="32"/>
        <end position="178"/>
    </location>
</feature>
<keyword evidence="5" id="KW-0004">4Fe-4S</keyword>
<evidence type="ECO:0000313" key="13">
    <source>
        <dbReference type="EMBL" id="MBS7528332.1"/>
    </source>
</evidence>
<evidence type="ECO:0000256" key="11">
    <source>
        <dbReference type="ARBA" id="ARBA00023204"/>
    </source>
</evidence>
<comment type="similarity">
    <text evidence="2">Belongs to the uracil-DNA glycosylase (UDG) superfamily. Type 4 (UDGa) family.</text>
</comment>
<evidence type="ECO:0000256" key="4">
    <source>
        <dbReference type="ARBA" id="ARBA00019403"/>
    </source>
</evidence>
<dbReference type="Gene3D" id="3.40.470.10">
    <property type="entry name" value="Uracil-DNA glycosylase-like domain"/>
    <property type="match status" value="1"/>
</dbReference>
<dbReference type="SMART" id="SM00986">
    <property type="entry name" value="UDG"/>
    <property type="match status" value="1"/>
</dbReference>
<dbReference type="Pfam" id="PF03167">
    <property type="entry name" value="UDG"/>
    <property type="match status" value="1"/>
</dbReference>
<comment type="catalytic activity">
    <reaction evidence="1">
        <text>Hydrolyzes single-stranded DNA or mismatched double-stranded DNA and polynucleotides, releasing free uracil.</text>
        <dbReference type="EC" id="3.2.2.27"/>
    </reaction>
</comment>
<evidence type="ECO:0000256" key="2">
    <source>
        <dbReference type="ARBA" id="ARBA00006521"/>
    </source>
</evidence>
<evidence type="ECO:0000259" key="12">
    <source>
        <dbReference type="SMART" id="SM00986"/>
    </source>
</evidence>
<keyword evidence="8" id="KW-0378">Hydrolase</keyword>
<dbReference type="CDD" id="cd10030">
    <property type="entry name" value="UDG-F4_TTUDGA_SPO1dp_like"/>
    <property type="match status" value="1"/>
</dbReference>
<evidence type="ECO:0000256" key="9">
    <source>
        <dbReference type="ARBA" id="ARBA00023004"/>
    </source>
</evidence>
<dbReference type="EMBL" id="JAHBCL010000037">
    <property type="protein sequence ID" value="MBS7528332.1"/>
    <property type="molecule type" value="Genomic_DNA"/>
</dbReference>
<dbReference type="InterPro" id="IPR036895">
    <property type="entry name" value="Uracil-DNA_glycosylase-like_sf"/>
</dbReference>
<sequence>MEASSEALTALGNQVLSCEKCALCKGRQNVVFGEGNPNAAIMFIGEGPGEMEDETGRPFVGKSGMLLDKIFEAADIRREDVYIANIVKCRPPGNRNPLPEEREACLPYLRQQTRLIKPKIIVLLGSVAAKALIDPQFKITKQHGQWIERKGFFMIATYHPSALLRNPALKKEAWSDFQIIRDKRNELETQ</sequence>
<keyword evidence="9" id="KW-0408">Iron</keyword>
<evidence type="ECO:0000256" key="7">
    <source>
        <dbReference type="ARBA" id="ARBA00022763"/>
    </source>
</evidence>
<comment type="caution">
    <text evidence="13">The sequence shown here is derived from an EMBL/GenBank/DDBJ whole genome shotgun (WGS) entry which is preliminary data.</text>
</comment>